<evidence type="ECO:0000256" key="1">
    <source>
        <dbReference type="SAM" id="Phobius"/>
    </source>
</evidence>
<evidence type="ECO:0000259" key="2">
    <source>
        <dbReference type="PROSITE" id="PS50887"/>
    </source>
</evidence>
<reference evidence="3 4" key="1">
    <citation type="submission" date="2020-08" db="EMBL/GenBank/DDBJ databases">
        <title>Genomic Encyclopedia of Type Strains, Phase IV (KMG-IV): sequencing the most valuable type-strain genomes for metagenomic binning, comparative biology and taxonomic classification.</title>
        <authorList>
            <person name="Goeker M."/>
        </authorList>
    </citation>
    <scope>NUCLEOTIDE SEQUENCE [LARGE SCALE GENOMIC DNA]</scope>
    <source>
        <strain evidence="3 4">DSM 103526</strain>
    </source>
</reference>
<dbReference type="InterPro" id="IPR029787">
    <property type="entry name" value="Nucleotide_cyclase"/>
</dbReference>
<protein>
    <submittedName>
        <fullName evidence="3">Diguanylate cyclase (GGDEF)-like protein</fullName>
    </submittedName>
</protein>
<keyword evidence="1" id="KW-0812">Transmembrane</keyword>
<dbReference type="InterPro" id="IPR043128">
    <property type="entry name" value="Rev_trsase/Diguanyl_cyclase"/>
</dbReference>
<gene>
    <name evidence="3" type="ORF">HNQ80_002506</name>
</gene>
<dbReference type="SUPFAM" id="SSF55781">
    <property type="entry name" value="GAF domain-like"/>
    <property type="match status" value="1"/>
</dbReference>
<dbReference type="InterPro" id="IPR003018">
    <property type="entry name" value="GAF"/>
</dbReference>
<dbReference type="SMART" id="SM00267">
    <property type="entry name" value="GGDEF"/>
    <property type="match status" value="1"/>
</dbReference>
<keyword evidence="1" id="KW-0472">Membrane</keyword>
<feature type="transmembrane region" description="Helical" evidence="1">
    <location>
        <begin position="66"/>
        <end position="85"/>
    </location>
</feature>
<dbReference type="InterPro" id="IPR000160">
    <property type="entry name" value="GGDEF_dom"/>
</dbReference>
<feature type="transmembrane region" description="Helical" evidence="1">
    <location>
        <begin position="133"/>
        <end position="154"/>
    </location>
</feature>
<dbReference type="EMBL" id="JACHEN010000014">
    <property type="protein sequence ID" value="MBB6216406.1"/>
    <property type="molecule type" value="Genomic_DNA"/>
</dbReference>
<dbReference type="PANTHER" id="PTHR45138:SF9">
    <property type="entry name" value="DIGUANYLATE CYCLASE DGCM-RELATED"/>
    <property type="match status" value="1"/>
</dbReference>
<dbReference type="Proteomes" id="UP000579281">
    <property type="component" value="Unassembled WGS sequence"/>
</dbReference>
<feature type="transmembrane region" description="Helical" evidence="1">
    <location>
        <begin position="35"/>
        <end position="54"/>
    </location>
</feature>
<dbReference type="SMART" id="SM00065">
    <property type="entry name" value="GAF"/>
    <property type="match status" value="1"/>
</dbReference>
<accession>A0A841KS56</accession>
<dbReference type="Pfam" id="PF13185">
    <property type="entry name" value="GAF_2"/>
    <property type="match status" value="1"/>
</dbReference>
<dbReference type="InterPro" id="IPR050469">
    <property type="entry name" value="Diguanylate_Cyclase"/>
</dbReference>
<proteinExistence type="predicted"/>
<name>A0A841KS56_9FIRM</name>
<keyword evidence="1" id="KW-1133">Transmembrane helix</keyword>
<dbReference type="GO" id="GO:1902201">
    <property type="term" value="P:negative regulation of bacterial-type flagellum-dependent cell motility"/>
    <property type="evidence" value="ECO:0007669"/>
    <property type="project" value="TreeGrafter"/>
</dbReference>
<dbReference type="Gene3D" id="3.30.70.270">
    <property type="match status" value="1"/>
</dbReference>
<dbReference type="PANTHER" id="PTHR45138">
    <property type="entry name" value="REGULATORY COMPONENTS OF SENSORY TRANSDUCTION SYSTEM"/>
    <property type="match status" value="1"/>
</dbReference>
<sequence>MKKEFGYNDYYRLFIFITFGIIFALNLVNINSWNFGIVGTLLPIWILLNYMVGAKKIPRGNRVYRTWIKIIGNFILFSALLYFIGGYTNLSYTVFHFFMIVSTTVLISPMAGVMTLALNFVIALRMVFSQEHILNSFIIHSYAYGGALVIGYFIRKEKARQRKLDHKIRELDALYKISKMIDYFPGTDEILDKITTIVAETIGAAMCLIMLYDEEQELLVAKAGYGVSEDAIKNFALRKNQGIEGEVVENSSRITCSEIGDLEIYRKIFHGKLETITVIPLYLKNKVIGTLSIYDVEDKHYTTEDIDLLDMMGSRIGMILENDKLYKQIHTKAIMDGLTGLYNHKQFYDRLKHEIQTAKKKEYQLYLLMIDIDRFKAFNDQYGHLVGDQVLVQIADTIKRSIRETDFAARYGGEEFAVILPNSDDETAVKVADRIRSNVKKTTETIEQLHGQDVEITVSIGISCYPDCSNDFVNLVDIADVRMYKGKAMGGDRIIA</sequence>
<dbReference type="Pfam" id="PF00990">
    <property type="entry name" value="GGDEF"/>
    <property type="match status" value="1"/>
</dbReference>
<dbReference type="SUPFAM" id="SSF55073">
    <property type="entry name" value="Nucleotide cyclase"/>
    <property type="match status" value="1"/>
</dbReference>
<dbReference type="FunFam" id="3.30.70.270:FF:000001">
    <property type="entry name" value="Diguanylate cyclase domain protein"/>
    <property type="match status" value="1"/>
</dbReference>
<dbReference type="RefSeq" id="WP_184310940.1">
    <property type="nucleotide sequence ID" value="NZ_JACHEN010000014.1"/>
</dbReference>
<feature type="transmembrane region" description="Helical" evidence="1">
    <location>
        <begin position="12"/>
        <end position="29"/>
    </location>
</feature>
<feature type="transmembrane region" description="Helical" evidence="1">
    <location>
        <begin position="97"/>
        <end position="121"/>
    </location>
</feature>
<dbReference type="GO" id="GO:0052621">
    <property type="term" value="F:diguanylate cyclase activity"/>
    <property type="evidence" value="ECO:0007669"/>
    <property type="project" value="TreeGrafter"/>
</dbReference>
<dbReference type="Gene3D" id="3.30.450.40">
    <property type="match status" value="1"/>
</dbReference>
<dbReference type="PROSITE" id="PS50887">
    <property type="entry name" value="GGDEF"/>
    <property type="match status" value="1"/>
</dbReference>
<comment type="caution">
    <text evidence="3">The sequence shown here is derived from an EMBL/GenBank/DDBJ whole genome shotgun (WGS) entry which is preliminary data.</text>
</comment>
<dbReference type="GO" id="GO:0005886">
    <property type="term" value="C:plasma membrane"/>
    <property type="evidence" value="ECO:0007669"/>
    <property type="project" value="TreeGrafter"/>
</dbReference>
<dbReference type="GO" id="GO:0043709">
    <property type="term" value="P:cell adhesion involved in single-species biofilm formation"/>
    <property type="evidence" value="ECO:0007669"/>
    <property type="project" value="TreeGrafter"/>
</dbReference>
<dbReference type="CDD" id="cd01949">
    <property type="entry name" value="GGDEF"/>
    <property type="match status" value="1"/>
</dbReference>
<feature type="domain" description="GGDEF" evidence="2">
    <location>
        <begin position="363"/>
        <end position="496"/>
    </location>
</feature>
<keyword evidence="4" id="KW-1185">Reference proteome</keyword>
<evidence type="ECO:0000313" key="3">
    <source>
        <dbReference type="EMBL" id="MBB6216406.1"/>
    </source>
</evidence>
<evidence type="ECO:0000313" key="4">
    <source>
        <dbReference type="Proteomes" id="UP000579281"/>
    </source>
</evidence>
<dbReference type="AlphaFoldDB" id="A0A841KS56"/>
<dbReference type="NCBIfam" id="TIGR00254">
    <property type="entry name" value="GGDEF"/>
    <property type="match status" value="1"/>
</dbReference>
<dbReference type="InterPro" id="IPR029016">
    <property type="entry name" value="GAF-like_dom_sf"/>
</dbReference>
<organism evidence="3 4">
    <name type="scientific">Anaerosolibacter carboniphilus</name>
    <dbReference type="NCBI Taxonomy" id="1417629"/>
    <lineage>
        <taxon>Bacteria</taxon>
        <taxon>Bacillati</taxon>
        <taxon>Bacillota</taxon>
        <taxon>Clostridia</taxon>
        <taxon>Peptostreptococcales</taxon>
        <taxon>Thermotaleaceae</taxon>
        <taxon>Anaerosolibacter</taxon>
    </lineage>
</organism>